<evidence type="ECO:0000313" key="6">
    <source>
        <dbReference type="EMBL" id="ABJ88094.1"/>
    </source>
</evidence>
<comment type="subcellular location">
    <subcellularLocation>
        <location evidence="1">Cell outer membrane</location>
    </subcellularLocation>
</comment>
<gene>
    <name evidence="6" type="ordered locus">Acid_7183</name>
</gene>
<dbReference type="GO" id="GO:0009279">
    <property type="term" value="C:cell outer membrane"/>
    <property type="evidence" value="ECO:0007669"/>
    <property type="project" value="UniProtKB-SubCell"/>
</dbReference>
<evidence type="ECO:0000256" key="1">
    <source>
        <dbReference type="ARBA" id="ARBA00004442"/>
    </source>
</evidence>
<dbReference type="EMBL" id="CP000473">
    <property type="protein sequence ID" value="ABJ88094.1"/>
    <property type="molecule type" value="Genomic_DNA"/>
</dbReference>
<dbReference type="GO" id="GO:0030246">
    <property type="term" value="F:carbohydrate binding"/>
    <property type="evidence" value="ECO:0007669"/>
    <property type="project" value="InterPro"/>
</dbReference>
<dbReference type="KEGG" id="sus:Acid_7183"/>
<sequence precursor="true">MLRDLQFSRLAVLCLLTSGTLFAQNNTGRISGTITDHSGSVIAGATVTVANQATKVTEKVTTESSGYFVVPDLQVGTYDVTVEATGFRRAEKTGYDLVDGGRITADFKMEIGTVTDSITVTEILGESVNTVSGELAHTIDSQQVQDLALNGRNYLQLVSLMPGVALLDEDQMATTTSLSVTTWTANGARPGTAHLMIDGGMNLDSGSNGSQVNNVGVDFVQQVSAQTSGVSAKYGRNSGAAVNAVTKSGSNRFTGGVNFTIRNDALDAKDYFAPSKPVLRYDDFTVNVGGPIKKNRLFFFWGEEYKKINKFTSPTRVTLPTRAEIAGNFADRTTTTIRYPGTTTPIPNKDLSSLMTPDGKAVMAVYTAMIAKAAVYTDTPTTNNATFQVLNPFTWRQDIAKIDWRPNDKDYFYGRWIHDNYDLVDPYGTFNASSLPNTPTARNRPGYGPQFAYNHTFGPTLINEAKINASWNGQRTPMQGTDWQRASFGFQFPRVFGGNGLYSNGIPDVSINSFTGYKGPANIYLMSPTTDIAVSDNLTWIKQTHTITTGVMIIRNRKDQNGRTQYDGTVAFNTSPNTNTTNYALSDAAIGNFSTYSEAQSDPVGFYRFTQYEAFVEDAWRVNRSLSLTIGVRFSHFLPTYTSANNISNFDPSRYDPSQAVTVTSAGLIVPNSGNPYNGIIRAGEIPSDQVGRVSIANPALLKTIPPVGPRGFYPDYNLFMPRFGFAWSPFGNGKTSVRGGFATLYDRVQGNLVFSQTAIPPFSNSVSYESGNLGNPAGGTTSAQGVLGGINSIATNLQPPVVYDFSLTVERELPKGNFLRVAYAGKLMRHLLRQPDINFPSFDVLVANNNIPSASRPTTNAIRPYKGYSTIRMYMSDSSGNYNSLQAFFSKRKGNLNMTTAYTWSHALADTSGDGDNQDSGLGYGNRHFYYGPTSYDRRHIFVQTYTYRIPLFRHSIAPLRYTLGGWEVSGITRAQSGPHLTPVGSSTGVTRRADYIGGDVALSSDERGPNHWFNTAVFKTPATSVLGNAGAGTIVAPGLYLWDVSVRKEFKVRERGRLQFRADSFNIMNHVNFRSLQVTTSSSNFGTLTGSGPARNIQGGLRLDF</sequence>
<dbReference type="InterPro" id="IPR013784">
    <property type="entry name" value="Carb-bd-like_fold"/>
</dbReference>
<dbReference type="Pfam" id="PF25183">
    <property type="entry name" value="OMP_b-brl_4"/>
    <property type="match status" value="1"/>
</dbReference>
<evidence type="ECO:0000256" key="2">
    <source>
        <dbReference type="ARBA" id="ARBA00023136"/>
    </source>
</evidence>
<dbReference type="Pfam" id="PF13620">
    <property type="entry name" value="CarboxypepD_reg"/>
    <property type="match status" value="1"/>
</dbReference>
<keyword evidence="3" id="KW-0998">Cell outer membrane</keyword>
<evidence type="ECO:0000259" key="5">
    <source>
        <dbReference type="Pfam" id="PF25183"/>
    </source>
</evidence>
<feature type="chain" id="PRO_5004162489" evidence="4">
    <location>
        <begin position="24"/>
        <end position="1107"/>
    </location>
</feature>
<dbReference type="HOGENOM" id="CLU_006298_0_0_0"/>
<name>Q01QH6_SOLUE</name>
<dbReference type="OrthoDB" id="97893at2"/>
<proteinExistence type="predicted"/>
<accession>Q01QH6</accession>
<protein>
    <submittedName>
        <fullName evidence="6">TonB-dependent receptor</fullName>
    </submittedName>
</protein>
<evidence type="ECO:0000256" key="3">
    <source>
        <dbReference type="ARBA" id="ARBA00023237"/>
    </source>
</evidence>
<reference evidence="6" key="1">
    <citation type="submission" date="2006-10" db="EMBL/GenBank/DDBJ databases">
        <title>Complete sequence of Solibacter usitatus Ellin6076.</title>
        <authorList>
            <consortium name="US DOE Joint Genome Institute"/>
            <person name="Copeland A."/>
            <person name="Lucas S."/>
            <person name="Lapidus A."/>
            <person name="Barry K."/>
            <person name="Detter J.C."/>
            <person name="Glavina del Rio T."/>
            <person name="Hammon N."/>
            <person name="Israni S."/>
            <person name="Dalin E."/>
            <person name="Tice H."/>
            <person name="Pitluck S."/>
            <person name="Thompson L.S."/>
            <person name="Brettin T."/>
            <person name="Bruce D."/>
            <person name="Han C."/>
            <person name="Tapia R."/>
            <person name="Gilna P."/>
            <person name="Schmutz J."/>
            <person name="Larimer F."/>
            <person name="Land M."/>
            <person name="Hauser L."/>
            <person name="Kyrpides N."/>
            <person name="Mikhailova N."/>
            <person name="Janssen P.H."/>
            <person name="Kuske C.R."/>
            <person name="Richardson P."/>
        </authorList>
    </citation>
    <scope>NUCLEOTIDE SEQUENCE</scope>
    <source>
        <strain evidence="6">Ellin6076</strain>
    </source>
</reference>
<organism evidence="6">
    <name type="scientific">Solibacter usitatus (strain Ellin6076)</name>
    <dbReference type="NCBI Taxonomy" id="234267"/>
    <lineage>
        <taxon>Bacteria</taxon>
        <taxon>Pseudomonadati</taxon>
        <taxon>Acidobacteriota</taxon>
        <taxon>Terriglobia</taxon>
        <taxon>Bryobacterales</taxon>
        <taxon>Solibacteraceae</taxon>
        <taxon>Candidatus Solibacter</taxon>
    </lineage>
</organism>
<feature type="signal peptide" evidence="4">
    <location>
        <begin position="1"/>
        <end position="23"/>
    </location>
</feature>
<dbReference type="SUPFAM" id="SSF49452">
    <property type="entry name" value="Starch-binding domain-like"/>
    <property type="match status" value="1"/>
</dbReference>
<dbReference type="SUPFAM" id="SSF56935">
    <property type="entry name" value="Porins"/>
    <property type="match status" value="1"/>
</dbReference>
<keyword evidence="4" id="KW-0732">Signal</keyword>
<dbReference type="eggNOG" id="COG1629">
    <property type="taxonomic scope" value="Bacteria"/>
</dbReference>
<dbReference type="InterPro" id="IPR057601">
    <property type="entry name" value="Oar-like_b-barrel"/>
</dbReference>
<dbReference type="STRING" id="234267.Acid_7183"/>
<dbReference type="Gene3D" id="2.40.170.20">
    <property type="entry name" value="TonB-dependent receptor, beta-barrel domain"/>
    <property type="match status" value="1"/>
</dbReference>
<dbReference type="InterPro" id="IPR036942">
    <property type="entry name" value="Beta-barrel_TonB_sf"/>
</dbReference>
<dbReference type="InParanoid" id="Q01QH6"/>
<keyword evidence="2" id="KW-0472">Membrane</keyword>
<dbReference type="Gene3D" id="2.60.40.1120">
    <property type="entry name" value="Carboxypeptidase-like, regulatory domain"/>
    <property type="match status" value="1"/>
</dbReference>
<dbReference type="AlphaFoldDB" id="Q01QH6"/>
<feature type="domain" description="TonB-dependent transporter Oar-like beta-barrel" evidence="5">
    <location>
        <begin position="245"/>
        <end position="1100"/>
    </location>
</feature>
<keyword evidence="6" id="KW-0675">Receptor</keyword>
<evidence type="ECO:0000256" key="4">
    <source>
        <dbReference type="SAM" id="SignalP"/>
    </source>
</evidence>